<feature type="transmembrane region" description="Helical" evidence="6">
    <location>
        <begin position="90"/>
        <end position="108"/>
    </location>
</feature>
<comment type="caution">
    <text evidence="8">The sequence shown here is derived from an EMBL/GenBank/DDBJ whole genome shotgun (WGS) entry which is preliminary data.</text>
</comment>
<dbReference type="GO" id="GO:0022857">
    <property type="term" value="F:transmembrane transporter activity"/>
    <property type="evidence" value="ECO:0007669"/>
    <property type="project" value="InterPro"/>
</dbReference>
<feature type="transmembrane region" description="Helical" evidence="6">
    <location>
        <begin position="148"/>
        <end position="170"/>
    </location>
</feature>
<evidence type="ECO:0000256" key="6">
    <source>
        <dbReference type="SAM" id="Phobius"/>
    </source>
</evidence>
<evidence type="ECO:0000256" key="4">
    <source>
        <dbReference type="ARBA" id="ARBA00022989"/>
    </source>
</evidence>
<feature type="transmembrane region" description="Helical" evidence="6">
    <location>
        <begin position="362"/>
        <end position="383"/>
    </location>
</feature>
<reference evidence="8 9" key="1">
    <citation type="submission" date="2016-01" db="EMBL/GenBank/DDBJ databases">
        <title>The new phylogeny of the genus Mycobacterium.</title>
        <authorList>
            <person name="Tarcisio F."/>
            <person name="Conor M."/>
            <person name="Antonella G."/>
            <person name="Elisabetta G."/>
            <person name="Giulia F.S."/>
            <person name="Sara T."/>
            <person name="Anna F."/>
            <person name="Clotilde B."/>
            <person name="Roberto B."/>
            <person name="Veronica D.S."/>
            <person name="Fabio R."/>
            <person name="Monica P."/>
            <person name="Olivier J."/>
            <person name="Enrico T."/>
            <person name="Nicola S."/>
        </authorList>
    </citation>
    <scope>NUCLEOTIDE SEQUENCE [LARGE SCALE GENOMIC DNA]</scope>
    <source>
        <strain evidence="8 9">DSM 44166</strain>
    </source>
</reference>
<feature type="transmembrane region" description="Helical" evidence="6">
    <location>
        <begin position="259"/>
        <end position="277"/>
    </location>
</feature>
<dbReference type="PANTHER" id="PTHR42688:SF1">
    <property type="entry name" value="BLR5212 PROTEIN"/>
    <property type="match status" value="1"/>
</dbReference>
<feature type="transmembrane region" description="Helical" evidence="6">
    <location>
        <begin position="395"/>
        <end position="414"/>
    </location>
</feature>
<keyword evidence="9" id="KW-1185">Reference proteome</keyword>
<keyword evidence="5 6" id="KW-0472">Membrane</keyword>
<evidence type="ECO:0000313" key="8">
    <source>
        <dbReference type="EMBL" id="ORX15812.1"/>
    </source>
</evidence>
<evidence type="ECO:0000256" key="3">
    <source>
        <dbReference type="ARBA" id="ARBA00022692"/>
    </source>
</evidence>
<evidence type="ECO:0000256" key="5">
    <source>
        <dbReference type="ARBA" id="ARBA00023136"/>
    </source>
</evidence>
<dbReference type="SUPFAM" id="SSF103473">
    <property type="entry name" value="MFS general substrate transporter"/>
    <property type="match status" value="1"/>
</dbReference>
<organism evidence="8 9">
    <name type="scientific">Mycobacterium szulgai</name>
    <dbReference type="NCBI Taxonomy" id="1787"/>
    <lineage>
        <taxon>Bacteria</taxon>
        <taxon>Bacillati</taxon>
        <taxon>Actinomycetota</taxon>
        <taxon>Actinomycetes</taxon>
        <taxon>Mycobacteriales</taxon>
        <taxon>Mycobacteriaceae</taxon>
        <taxon>Mycobacterium</taxon>
    </lineage>
</organism>
<dbReference type="Gene3D" id="1.20.1250.20">
    <property type="entry name" value="MFS general substrate transporter like domains"/>
    <property type="match status" value="1"/>
</dbReference>
<comment type="subcellular location">
    <subcellularLocation>
        <location evidence="1">Cell membrane</location>
        <topology evidence="1">Multi-pass membrane protein</topology>
    </subcellularLocation>
</comment>
<evidence type="ECO:0000259" key="7">
    <source>
        <dbReference type="PROSITE" id="PS50850"/>
    </source>
</evidence>
<feature type="transmembrane region" description="Helical" evidence="6">
    <location>
        <begin position="289"/>
        <end position="312"/>
    </location>
</feature>
<sequence>MDRSNGVGAMREIVDRFRTFNRPTQVLMVNHLGINVGFYMLMPYMAGYLAGPLGLAAWAVGLVLGVRNFTQQGMFFLGGSLADRFGYKPVIVGGCLLQTGAFALLGIAQSLPSLLTAAAATGLAGALFNPAVRAYVAADSADRKIEAFAVFNVFYQAGILLGPLLGVALLTLNFRIAILAAAAVFAMLTLTQLLVLPQRAADPEPTTAARKSVRQSWWVVIRNRRFMWFAATMAGRYVLSFQIHFVLPIQAAFIAPQNHSVLVAAMFAVSGVVAIASQLRITQWLATRWGTGGSLVITAIAMAASFVPLAVVPNAARFGLLPAVAALLLSTALLNTASATMFPFEMRKVAALADDQLVATHYGFYSTVVGVGVLFGNLAMGSLMSAAHQFGIDEIIWLTLIVVGLVTVVGLHQLDTYSPGVRRRAAAQILALAAE</sequence>
<dbReference type="PANTHER" id="PTHR42688">
    <property type="entry name" value="CONSERVED PROTEIN"/>
    <property type="match status" value="1"/>
</dbReference>
<keyword evidence="3 6" id="KW-0812">Transmembrane</keyword>
<dbReference type="AlphaFoldDB" id="A0A1X2FBK3"/>
<dbReference type="InterPro" id="IPR036259">
    <property type="entry name" value="MFS_trans_sf"/>
</dbReference>
<keyword evidence="2" id="KW-1003">Cell membrane</keyword>
<proteinExistence type="predicted"/>
<dbReference type="Pfam" id="PF07690">
    <property type="entry name" value="MFS_1"/>
    <property type="match status" value="1"/>
</dbReference>
<accession>A0A1X2FBK3</accession>
<evidence type="ECO:0000256" key="2">
    <source>
        <dbReference type="ARBA" id="ARBA00022475"/>
    </source>
</evidence>
<feature type="domain" description="Major facilitator superfamily (MFS) profile" evidence="7">
    <location>
        <begin position="23"/>
        <end position="422"/>
    </location>
</feature>
<dbReference type="InterPro" id="IPR020846">
    <property type="entry name" value="MFS_dom"/>
</dbReference>
<protein>
    <submittedName>
        <fullName evidence="8">MFS transporter</fullName>
    </submittedName>
</protein>
<feature type="transmembrane region" description="Helical" evidence="6">
    <location>
        <begin position="176"/>
        <end position="196"/>
    </location>
</feature>
<keyword evidence="4 6" id="KW-1133">Transmembrane helix</keyword>
<feature type="transmembrane region" description="Helical" evidence="6">
    <location>
        <begin position="226"/>
        <end position="247"/>
    </location>
</feature>
<evidence type="ECO:0000256" key="1">
    <source>
        <dbReference type="ARBA" id="ARBA00004651"/>
    </source>
</evidence>
<evidence type="ECO:0000313" key="9">
    <source>
        <dbReference type="Proteomes" id="UP000193317"/>
    </source>
</evidence>
<dbReference type="Proteomes" id="UP000193317">
    <property type="component" value="Unassembled WGS sequence"/>
</dbReference>
<dbReference type="InterPro" id="IPR011701">
    <property type="entry name" value="MFS"/>
</dbReference>
<dbReference type="PROSITE" id="PS50850">
    <property type="entry name" value="MFS"/>
    <property type="match status" value="1"/>
</dbReference>
<feature type="transmembrane region" description="Helical" evidence="6">
    <location>
        <begin position="114"/>
        <end position="136"/>
    </location>
</feature>
<gene>
    <name evidence="8" type="ORF">AWC27_19235</name>
</gene>
<dbReference type="GO" id="GO:0005886">
    <property type="term" value="C:plasma membrane"/>
    <property type="evidence" value="ECO:0007669"/>
    <property type="project" value="UniProtKB-SubCell"/>
</dbReference>
<feature type="transmembrane region" description="Helical" evidence="6">
    <location>
        <begin position="48"/>
        <end position="69"/>
    </location>
</feature>
<feature type="transmembrane region" description="Helical" evidence="6">
    <location>
        <begin position="318"/>
        <end position="342"/>
    </location>
</feature>
<dbReference type="InterPro" id="IPR052425">
    <property type="entry name" value="Uncharacterized_MFS-type"/>
</dbReference>
<name>A0A1X2FBK3_MYCSZ</name>
<dbReference type="EMBL" id="LQPW01000016">
    <property type="protein sequence ID" value="ORX15812.1"/>
    <property type="molecule type" value="Genomic_DNA"/>
</dbReference>